<name>A0A7W6RBN9_9PROT</name>
<dbReference type="PRINTS" id="PR01217">
    <property type="entry name" value="PRICHEXTENSN"/>
</dbReference>
<keyword evidence="3" id="KW-1185">Reference proteome</keyword>
<evidence type="ECO:0000313" key="2">
    <source>
        <dbReference type="EMBL" id="MBB4265004.1"/>
    </source>
</evidence>
<feature type="region of interest" description="Disordered" evidence="1">
    <location>
        <begin position="1"/>
        <end position="125"/>
    </location>
</feature>
<evidence type="ECO:0008006" key="4">
    <source>
        <dbReference type="Google" id="ProtNLM"/>
    </source>
</evidence>
<organism evidence="2 3">
    <name type="scientific">Roseospira visakhapatnamensis</name>
    <dbReference type="NCBI Taxonomy" id="390880"/>
    <lineage>
        <taxon>Bacteria</taxon>
        <taxon>Pseudomonadati</taxon>
        <taxon>Pseudomonadota</taxon>
        <taxon>Alphaproteobacteria</taxon>
        <taxon>Rhodospirillales</taxon>
        <taxon>Rhodospirillaceae</taxon>
        <taxon>Roseospira</taxon>
    </lineage>
</organism>
<dbReference type="Pfam" id="PF10691">
    <property type="entry name" value="DUF2497"/>
    <property type="match status" value="1"/>
</dbReference>
<dbReference type="EMBL" id="JACIGK010000003">
    <property type="protein sequence ID" value="MBB4265004.1"/>
    <property type="molecule type" value="Genomic_DNA"/>
</dbReference>
<feature type="compositionally biased region" description="Pro residues" evidence="1">
    <location>
        <begin position="37"/>
        <end position="47"/>
    </location>
</feature>
<evidence type="ECO:0000256" key="1">
    <source>
        <dbReference type="SAM" id="MobiDB-lite"/>
    </source>
</evidence>
<sequence length="199" mass="21719">MTDKDAQQEPSMEDILASIRKILSEDEEEEAARAEAPPKPAPPPAPEPEPEPEPMLADPEPEPDPLPLLEEDDEDDVLELTDDMIAEDPEPAPPPPPPPPPQAAPPQAPPRPSPPALDDDEPLVAPSVAEMSTRYLNDLSQMVEANAMPVGNGSITLETLARQVIRELVKTWLDDNLPSITERLVQREIERLAKGAGRR</sequence>
<comment type="caution">
    <text evidence="2">The sequence shown here is derived from an EMBL/GenBank/DDBJ whole genome shotgun (WGS) entry which is preliminary data.</text>
</comment>
<accession>A0A7W6RBN9</accession>
<feature type="compositionally biased region" description="Acidic residues" evidence="1">
    <location>
        <begin position="59"/>
        <end position="90"/>
    </location>
</feature>
<protein>
    <recommendedName>
        <fullName evidence="4">DUF2497 domain-containing protein</fullName>
    </recommendedName>
</protein>
<dbReference type="RefSeq" id="WP_246422354.1">
    <property type="nucleotide sequence ID" value="NZ_JACIGK010000003.1"/>
</dbReference>
<feature type="compositionally biased region" description="Pro residues" evidence="1">
    <location>
        <begin position="91"/>
        <end position="115"/>
    </location>
</feature>
<evidence type="ECO:0000313" key="3">
    <source>
        <dbReference type="Proteomes" id="UP000554286"/>
    </source>
</evidence>
<dbReference type="Proteomes" id="UP000554286">
    <property type="component" value="Unassembled WGS sequence"/>
</dbReference>
<proteinExistence type="predicted"/>
<dbReference type="InterPro" id="IPR019632">
    <property type="entry name" value="DUF2497"/>
</dbReference>
<gene>
    <name evidence="2" type="ORF">GGD89_000615</name>
</gene>
<reference evidence="2 3" key="1">
    <citation type="submission" date="2020-08" db="EMBL/GenBank/DDBJ databases">
        <title>Genome sequencing of Purple Non-Sulfur Bacteria from various extreme environments.</title>
        <authorList>
            <person name="Mayer M."/>
        </authorList>
    </citation>
    <scope>NUCLEOTIDE SEQUENCE [LARGE SCALE GENOMIC DNA]</scope>
    <source>
        <strain evidence="2 3">JA131</strain>
    </source>
</reference>
<dbReference type="AlphaFoldDB" id="A0A7W6RBN9"/>